<dbReference type="InterPro" id="IPR036227">
    <property type="entry name" value="Ribosomal_uL15/eL18_sf"/>
</dbReference>
<dbReference type="InterPro" id="IPR001196">
    <property type="entry name" value="Ribosomal_uL15_CS"/>
</dbReference>
<evidence type="ECO:0000256" key="1">
    <source>
        <dbReference type="ARBA" id="ARBA00007320"/>
    </source>
</evidence>
<dbReference type="Gene3D" id="3.100.10.10">
    <property type="match status" value="1"/>
</dbReference>
<dbReference type="PROSITE" id="PS00475">
    <property type="entry name" value="RIBOSOMAL_L15"/>
    <property type="match status" value="1"/>
</dbReference>
<organism evidence="8 9">
    <name type="scientific">Thalassospira alkalitolerans</name>
    <dbReference type="NCBI Taxonomy" id="1293890"/>
    <lineage>
        <taxon>Bacteria</taxon>
        <taxon>Pseudomonadati</taxon>
        <taxon>Pseudomonadota</taxon>
        <taxon>Alphaproteobacteria</taxon>
        <taxon>Rhodospirillales</taxon>
        <taxon>Thalassospiraceae</taxon>
        <taxon>Thalassospira</taxon>
    </lineage>
</organism>
<dbReference type="OrthoDB" id="9810293at2"/>
<dbReference type="Pfam" id="PF00828">
    <property type="entry name" value="Ribosomal_L27A"/>
    <property type="match status" value="1"/>
</dbReference>
<sequence length="161" mass="16721">MKLNELADNPGARKARTRVGRGIGSGKGKTSGAGQKGQTSRSGVAINGFEGGQMPIYRRLPKRGFKNIFRKLFGVVNIGTLQTAVDNGVLEEGANVTIDVLVEKGLARPQKDGLRLLAKGELTAKLNIEITGASKSAIAAVEKVGGSVKVLAPVAVAETAE</sequence>
<proteinExistence type="inferred from homology"/>
<gene>
    <name evidence="4" type="primary">rplO</name>
    <name evidence="8" type="ORF">TALK_11060</name>
</gene>
<reference evidence="8 9" key="1">
    <citation type="submission" date="2014-03" db="EMBL/GenBank/DDBJ databases">
        <title>The draft genome sequence of Thalassospira alkalitolerans JCM 18968.</title>
        <authorList>
            <person name="Lai Q."/>
            <person name="Shao Z."/>
        </authorList>
    </citation>
    <scope>NUCLEOTIDE SEQUENCE [LARGE SCALE GENOMIC DNA]</scope>
    <source>
        <strain evidence="8 9">JCM 18968</strain>
    </source>
</reference>
<feature type="domain" description="Large ribosomal subunit protein uL15/eL18" evidence="7">
    <location>
        <begin position="75"/>
        <end position="148"/>
    </location>
</feature>
<dbReference type="RefSeq" id="WP_085618776.1">
    <property type="nucleotide sequence ID" value="NZ_CAXBPE010000032.1"/>
</dbReference>
<dbReference type="AlphaFoldDB" id="A0A1Y2LBP1"/>
<feature type="compositionally biased region" description="Gly residues" evidence="6">
    <location>
        <begin position="21"/>
        <end position="35"/>
    </location>
</feature>
<dbReference type="GO" id="GO:0022625">
    <property type="term" value="C:cytosolic large ribosomal subunit"/>
    <property type="evidence" value="ECO:0007669"/>
    <property type="project" value="TreeGrafter"/>
</dbReference>
<keyword evidence="4" id="KW-0694">RNA-binding</keyword>
<dbReference type="SUPFAM" id="SSF52080">
    <property type="entry name" value="Ribosomal proteins L15p and L18e"/>
    <property type="match status" value="1"/>
</dbReference>
<dbReference type="STRING" id="1293890.TALK_11060"/>
<comment type="similarity">
    <text evidence="1 4 5">Belongs to the universal ribosomal protein uL15 family.</text>
</comment>
<keyword evidence="2 4" id="KW-0689">Ribosomal protein</keyword>
<dbReference type="EMBL" id="JFKB01000006">
    <property type="protein sequence ID" value="OSQ48108.1"/>
    <property type="molecule type" value="Genomic_DNA"/>
</dbReference>
<evidence type="ECO:0000256" key="4">
    <source>
        <dbReference type="HAMAP-Rule" id="MF_01341"/>
    </source>
</evidence>
<dbReference type="PANTHER" id="PTHR12934">
    <property type="entry name" value="50S RIBOSOMAL PROTEIN L15"/>
    <property type="match status" value="1"/>
</dbReference>
<evidence type="ECO:0000256" key="2">
    <source>
        <dbReference type="ARBA" id="ARBA00022980"/>
    </source>
</evidence>
<evidence type="ECO:0000259" key="7">
    <source>
        <dbReference type="Pfam" id="PF00828"/>
    </source>
</evidence>
<dbReference type="GO" id="GO:0003735">
    <property type="term" value="F:structural constituent of ribosome"/>
    <property type="evidence" value="ECO:0007669"/>
    <property type="project" value="InterPro"/>
</dbReference>
<dbReference type="HAMAP" id="MF_01341">
    <property type="entry name" value="Ribosomal_uL15"/>
    <property type="match status" value="1"/>
</dbReference>
<dbReference type="NCBIfam" id="TIGR01071">
    <property type="entry name" value="rplO_bact"/>
    <property type="match status" value="1"/>
</dbReference>
<name>A0A1Y2LBP1_9PROT</name>
<dbReference type="GO" id="GO:0019843">
    <property type="term" value="F:rRNA binding"/>
    <property type="evidence" value="ECO:0007669"/>
    <property type="project" value="UniProtKB-UniRule"/>
</dbReference>
<comment type="caution">
    <text evidence="8">The sequence shown here is derived from an EMBL/GenBank/DDBJ whole genome shotgun (WGS) entry which is preliminary data.</text>
</comment>
<evidence type="ECO:0000256" key="3">
    <source>
        <dbReference type="ARBA" id="ARBA00023274"/>
    </source>
</evidence>
<comment type="function">
    <text evidence="4">Binds to the 23S rRNA.</text>
</comment>
<keyword evidence="3 4" id="KW-0687">Ribonucleoprotein</keyword>
<dbReference type="PANTHER" id="PTHR12934:SF11">
    <property type="entry name" value="LARGE RIBOSOMAL SUBUNIT PROTEIN UL15M"/>
    <property type="match status" value="1"/>
</dbReference>
<dbReference type="GO" id="GO:0006412">
    <property type="term" value="P:translation"/>
    <property type="evidence" value="ECO:0007669"/>
    <property type="project" value="UniProtKB-UniRule"/>
</dbReference>
<feature type="region of interest" description="Disordered" evidence="6">
    <location>
        <begin position="1"/>
        <end position="45"/>
    </location>
</feature>
<dbReference type="Proteomes" id="UP000193396">
    <property type="component" value="Unassembled WGS sequence"/>
</dbReference>
<evidence type="ECO:0000256" key="5">
    <source>
        <dbReference type="RuleBase" id="RU003888"/>
    </source>
</evidence>
<evidence type="ECO:0000313" key="8">
    <source>
        <dbReference type="EMBL" id="OSQ48108.1"/>
    </source>
</evidence>
<dbReference type="InterPro" id="IPR005749">
    <property type="entry name" value="Ribosomal_uL15_bac-type"/>
</dbReference>
<comment type="subunit">
    <text evidence="4">Part of the 50S ribosomal subunit.</text>
</comment>
<protein>
    <recommendedName>
        <fullName evidence="4">Large ribosomal subunit protein uL15</fullName>
    </recommendedName>
</protein>
<keyword evidence="9" id="KW-1185">Reference proteome</keyword>
<evidence type="ECO:0000256" key="6">
    <source>
        <dbReference type="SAM" id="MobiDB-lite"/>
    </source>
</evidence>
<accession>A0A1Y2LBP1</accession>
<dbReference type="InterPro" id="IPR030878">
    <property type="entry name" value="Ribosomal_uL15"/>
</dbReference>
<keyword evidence="4" id="KW-0699">rRNA-binding</keyword>
<evidence type="ECO:0000313" key="9">
    <source>
        <dbReference type="Proteomes" id="UP000193396"/>
    </source>
</evidence>
<dbReference type="InterPro" id="IPR021131">
    <property type="entry name" value="Ribosomal_uL15/eL18"/>
</dbReference>